<keyword evidence="1" id="KW-0472">Membrane</keyword>
<proteinExistence type="predicted"/>
<dbReference type="Proteomes" id="UP000713596">
    <property type="component" value="Unassembled WGS sequence"/>
</dbReference>
<gene>
    <name evidence="2" type="ORF">H9882_00930</name>
</gene>
<dbReference type="AlphaFoldDB" id="A0A948T0X8"/>
<reference evidence="2" key="2">
    <citation type="submission" date="2021-04" db="EMBL/GenBank/DDBJ databases">
        <authorList>
            <person name="Gilroy R."/>
        </authorList>
    </citation>
    <scope>NUCLEOTIDE SEQUENCE</scope>
    <source>
        <strain evidence="2">B5_2728</strain>
    </source>
</reference>
<feature type="transmembrane region" description="Helical" evidence="1">
    <location>
        <begin position="6"/>
        <end position="24"/>
    </location>
</feature>
<sequence length="163" mass="17771">MKKGWIAALVAVVVVAIVAAVFLLNGGKDPAKDAAQNALTKLFSCTQQSMDEFDEFLAGENVDDAALVEYFGQKYPDLMTQKGLEQAVSNRLFTRVYQASKDAGADFVVKSVTLSDRAGETEGRQYNFEVAMQDESHSVTGVVLLVEEQGKWLVDVLTVDSLK</sequence>
<dbReference type="EMBL" id="JAHLFP010000006">
    <property type="protein sequence ID" value="MBU3805457.1"/>
    <property type="molecule type" value="Genomic_DNA"/>
</dbReference>
<protein>
    <submittedName>
        <fullName evidence="2">Uncharacterized protein</fullName>
    </submittedName>
</protein>
<evidence type="ECO:0000313" key="3">
    <source>
        <dbReference type="Proteomes" id="UP000713596"/>
    </source>
</evidence>
<reference evidence="2" key="1">
    <citation type="journal article" date="2021" name="PeerJ">
        <title>Extensive microbial diversity within the chicken gut microbiome revealed by metagenomics and culture.</title>
        <authorList>
            <person name="Gilroy R."/>
            <person name="Ravi A."/>
            <person name="Getino M."/>
            <person name="Pursley I."/>
            <person name="Horton D.L."/>
            <person name="Alikhan N.F."/>
            <person name="Baker D."/>
            <person name="Gharbi K."/>
            <person name="Hall N."/>
            <person name="Watson M."/>
            <person name="Adriaenssens E.M."/>
            <person name="Foster-Nyarko E."/>
            <person name="Jarju S."/>
            <person name="Secka A."/>
            <person name="Antonio M."/>
            <person name="Oren A."/>
            <person name="Chaudhuri R.R."/>
            <person name="La Ragione R."/>
            <person name="Hildebrand F."/>
            <person name="Pallen M.J."/>
        </authorList>
    </citation>
    <scope>NUCLEOTIDE SEQUENCE</scope>
    <source>
        <strain evidence="2">B5_2728</strain>
    </source>
</reference>
<keyword evidence="1" id="KW-0812">Transmembrane</keyword>
<name>A0A948T0X8_9FIRM</name>
<evidence type="ECO:0000256" key="1">
    <source>
        <dbReference type="SAM" id="Phobius"/>
    </source>
</evidence>
<evidence type="ECO:0000313" key="2">
    <source>
        <dbReference type="EMBL" id="MBU3805457.1"/>
    </source>
</evidence>
<keyword evidence="1" id="KW-1133">Transmembrane helix</keyword>
<organism evidence="2 3">
    <name type="scientific">Candidatus Allofournierella pullistercoris</name>
    <dbReference type="NCBI Taxonomy" id="2838597"/>
    <lineage>
        <taxon>Bacteria</taxon>
        <taxon>Bacillati</taxon>
        <taxon>Bacillota</taxon>
        <taxon>Clostridia</taxon>
        <taxon>Eubacteriales</taxon>
        <taxon>Oscillospiraceae</taxon>
        <taxon>Allofournierella</taxon>
    </lineage>
</organism>
<accession>A0A948T0X8</accession>
<comment type="caution">
    <text evidence="2">The sequence shown here is derived from an EMBL/GenBank/DDBJ whole genome shotgun (WGS) entry which is preliminary data.</text>
</comment>